<feature type="domain" description="NAD(P)-binding" evidence="1">
    <location>
        <begin position="15"/>
        <end position="323"/>
    </location>
</feature>
<keyword evidence="3" id="KW-1185">Reference proteome</keyword>
<dbReference type="RefSeq" id="WP_141284133.1">
    <property type="nucleotide sequence ID" value="NZ_BAAAEW010000014.1"/>
</dbReference>
<dbReference type="NCBIfam" id="TIGR02622">
    <property type="entry name" value="CDP_4_6_dhtase"/>
    <property type="match status" value="1"/>
</dbReference>
<dbReference type="InterPro" id="IPR013445">
    <property type="entry name" value="CDP_4_6_deHydtase"/>
</dbReference>
<dbReference type="Proteomes" id="UP001500279">
    <property type="component" value="Unassembled WGS sequence"/>
</dbReference>
<reference evidence="2 3" key="1">
    <citation type="journal article" date="2019" name="Int. J. Syst. Evol. Microbiol.">
        <title>The Global Catalogue of Microorganisms (GCM) 10K type strain sequencing project: providing services to taxonomists for standard genome sequencing and annotation.</title>
        <authorList>
            <consortium name="The Broad Institute Genomics Platform"/>
            <consortium name="The Broad Institute Genome Sequencing Center for Infectious Disease"/>
            <person name="Wu L."/>
            <person name="Ma J."/>
        </authorList>
    </citation>
    <scope>NUCLEOTIDE SEQUENCE [LARGE SCALE GENOMIC DNA]</scope>
    <source>
        <strain evidence="2 3">JCM 15503</strain>
    </source>
</reference>
<evidence type="ECO:0000259" key="1">
    <source>
        <dbReference type="Pfam" id="PF16363"/>
    </source>
</evidence>
<comment type="caution">
    <text evidence="2">The sequence shown here is derived from an EMBL/GenBank/DDBJ whole genome shotgun (WGS) entry which is preliminary data.</text>
</comment>
<protein>
    <submittedName>
        <fullName evidence="2">CDP-glucose 4,6-dehydratase</fullName>
    </submittedName>
</protein>
<accession>A0ABN1K0P0</accession>
<evidence type="ECO:0000313" key="2">
    <source>
        <dbReference type="EMBL" id="GAA0751445.1"/>
    </source>
</evidence>
<proteinExistence type="predicted"/>
<dbReference type="SUPFAM" id="SSF51735">
    <property type="entry name" value="NAD(P)-binding Rossmann-fold domains"/>
    <property type="match status" value="1"/>
</dbReference>
<dbReference type="EMBL" id="BAAAEW010000014">
    <property type="protein sequence ID" value="GAA0751445.1"/>
    <property type="molecule type" value="Genomic_DNA"/>
</dbReference>
<dbReference type="PANTHER" id="PTHR43000">
    <property type="entry name" value="DTDP-D-GLUCOSE 4,6-DEHYDRATASE-RELATED"/>
    <property type="match status" value="1"/>
</dbReference>
<organism evidence="2 3">
    <name type="scientific">Ideonella azotifigens</name>
    <dbReference type="NCBI Taxonomy" id="513160"/>
    <lineage>
        <taxon>Bacteria</taxon>
        <taxon>Pseudomonadati</taxon>
        <taxon>Pseudomonadota</taxon>
        <taxon>Betaproteobacteria</taxon>
        <taxon>Burkholderiales</taxon>
        <taxon>Sphaerotilaceae</taxon>
        <taxon>Ideonella</taxon>
    </lineage>
</organism>
<name>A0ABN1K0P0_9BURK</name>
<dbReference type="Gene3D" id="3.40.50.720">
    <property type="entry name" value="NAD(P)-binding Rossmann-like Domain"/>
    <property type="match status" value="1"/>
</dbReference>
<dbReference type="InterPro" id="IPR016040">
    <property type="entry name" value="NAD(P)-bd_dom"/>
</dbReference>
<sequence>MSVDASFWRGKRVFLTGHTGFKGSWLSLWLQSLGAELHGFALSPPTDPSLFREARVAAGMAGTTGDIRDLAALQTAISAFRPDIVIHMAAQPLVRLSYAEPVETYATNVMGTVHLLEAVRQTHSVRVVVNVTTDKCYENKEWAWGYREDEPMGGYDPYSNSKGCAELVSSAYRQSFFQQGGPALATARAGNVIGGGDWASDRLVPDILRAFERSEPVVIRNPHSTRPWQHVLEPLAGYLVLAQHLWDGGASFAEGWNLGPRDEDARPVQWIVEQLVDQWGRGARWQLDGGAHPHEANYLKLDISKARARLGWQPSWRLADALQHIVTWHQAWLAKQDVRALCLQQIAQYTNDSKTIAS</sequence>
<dbReference type="CDD" id="cd05252">
    <property type="entry name" value="CDP_GD_SDR_e"/>
    <property type="match status" value="1"/>
</dbReference>
<evidence type="ECO:0000313" key="3">
    <source>
        <dbReference type="Proteomes" id="UP001500279"/>
    </source>
</evidence>
<dbReference type="InterPro" id="IPR036291">
    <property type="entry name" value="NAD(P)-bd_dom_sf"/>
</dbReference>
<gene>
    <name evidence="2" type="primary">rfbG</name>
    <name evidence="2" type="ORF">GCM10009107_24170</name>
</gene>
<dbReference type="Gene3D" id="3.90.25.10">
    <property type="entry name" value="UDP-galactose 4-epimerase, domain 1"/>
    <property type="match status" value="1"/>
</dbReference>
<dbReference type="Pfam" id="PF16363">
    <property type="entry name" value="GDP_Man_Dehyd"/>
    <property type="match status" value="1"/>
</dbReference>